<sequence length="69" mass="7651">MNNSTAKYPVSAELVESGNDFEESAKVVEKLSKEKNLYYIHAANEPHLINGVGTEFLEIINDLPNVDTV</sequence>
<dbReference type="Gene3D" id="3.40.50.1100">
    <property type="match status" value="2"/>
</dbReference>
<dbReference type="EMBL" id="MJAT01000001">
    <property type="protein sequence ID" value="OEH87005.1"/>
    <property type="molecule type" value="Genomic_DNA"/>
</dbReference>
<evidence type="ECO:0000313" key="1">
    <source>
        <dbReference type="EMBL" id="OEH87005.1"/>
    </source>
</evidence>
<dbReference type="AlphaFoldDB" id="A0A1E5LA66"/>
<proteinExistence type="predicted"/>
<dbReference type="SUPFAM" id="SSF53686">
    <property type="entry name" value="Tryptophan synthase beta subunit-like PLP-dependent enzymes"/>
    <property type="match status" value="1"/>
</dbReference>
<reference evidence="1 2" key="1">
    <citation type="submission" date="2016-09" db="EMBL/GenBank/DDBJ databases">
        <title>Desulfuribacillus arsenicus sp. nov., an obligately anaerobic, dissimilatory arsenic- and antimonate-reducing bacterium isolated from anoxic sediments.</title>
        <authorList>
            <person name="Abin C.A."/>
            <person name="Hollibaugh J.T."/>
        </authorList>
    </citation>
    <scope>NUCLEOTIDE SEQUENCE [LARGE SCALE GENOMIC DNA]</scope>
    <source>
        <strain evidence="1 2">MLFW-2</strain>
    </source>
</reference>
<dbReference type="Proteomes" id="UP000095255">
    <property type="component" value="Unassembled WGS sequence"/>
</dbReference>
<gene>
    <name evidence="1" type="ORF">BHU72_01755</name>
</gene>
<organism evidence="1 2">
    <name type="scientific">Desulfuribacillus stibiiarsenatis</name>
    <dbReference type="NCBI Taxonomy" id="1390249"/>
    <lineage>
        <taxon>Bacteria</taxon>
        <taxon>Bacillati</taxon>
        <taxon>Bacillota</taxon>
        <taxon>Desulfuribacillia</taxon>
        <taxon>Desulfuribacillales</taxon>
        <taxon>Desulfuribacillaceae</taxon>
        <taxon>Desulfuribacillus</taxon>
    </lineage>
</organism>
<comment type="caution">
    <text evidence="1">The sequence shown here is derived from an EMBL/GenBank/DDBJ whole genome shotgun (WGS) entry which is preliminary data.</text>
</comment>
<keyword evidence="2" id="KW-1185">Reference proteome</keyword>
<accession>A0A1E5LA66</accession>
<dbReference type="STRING" id="1390249.BHU72_01755"/>
<dbReference type="InterPro" id="IPR036052">
    <property type="entry name" value="TrpB-like_PALP_sf"/>
</dbReference>
<dbReference type="GO" id="GO:1901605">
    <property type="term" value="P:alpha-amino acid metabolic process"/>
    <property type="evidence" value="ECO:0007669"/>
    <property type="project" value="UniProtKB-ARBA"/>
</dbReference>
<protein>
    <submittedName>
        <fullName evidence="1">Uncharacterized protein</fullName>
    </submittedName>
</protein>
<name>A0A1E5LA66_9FIRM</name>
<evidence type="ECO:0000313" key="2">
    <source>
        <dbReference type="Proteomes" id="UP000095255"/>
    </source>
</evidence>